<dbReference type="Gramene" id="KMS96360">
    <property type="protein sequence ID" value="KMS96360"/>
    <property type="gene ID" value="BVRB_9g225850"/>
</dbReference>
<dbReference type="PANTHER" id="PTHR31818:SF1">
    <property type="entry name" value="O-FUCOSYLTRANSFERASE 16"/>
    <property type="match status" value="1"/>
</dbReference>
<dbReference type="CDD" id="cd11299">
    <property type="entry name" value="O-FucT_plant"/>
    <property type="match status" value="1"/>
</dbReference>
<dbReference type="GO" id="GO:0016757">
    <property type="term" value="F:glycosyltransferase activity"/>
    <property type="evidence" value="ECO:0007669"/>
    <property type="project" value="UniProtKB-KW"/>
</dbReference>
<dbReference type="EMBL" id="KQ090387">
    <property type="protein sequence ID" value="KMS96360.1"/>
    <property type="molecule type" value="Genomic_DNA"/>
</dbReference>
<organism evidence="9 10">
    <name type="scientific">Beta vulgaris subsp. vulgaris</name>
    <name type="common">Beet</name>
    <dbReference type="NCBI Taxonomy" id="3555"/>
    <lineage>
        <taxon>Eukaryota</taxon>
        <taxon>Viridiplantae</taxon>
        <taxon>Streptophyta</taxon>
        <taxon>Embryophyta</taxon>
        <taxon>Tracheophyta</taxon>
        <taxon>Spermatophyta</taxon>
        <taxon>Magnoliopsida</taxon>
        <taxon>eudicotyledons</taxon>
        <taxon>Gunneridae</taxon>
        <taxon>Pentapetalae</taxon>
        <taxon>Caryophyllales</taxon>
        <taxon>Chenopodiaceae</taxon>
        <taxon>Betoideae</taxon>
        <taxon>Beta</taxon>
    </lineage>
</organism>
<keyword evidence="10" id="KW-1185">Reference proteome</keyword>
<sequence>MVLQRINRKQQPLLCFLSLIRYYSLSSKKNGGISSAATGGVFLLRRNNSHRYRYYRHRRLFLPLLFALLVVTVLFFSFLSVPISDRLHHHHAEGLIDVHKKSGAVSVRRDLWSTNSSGIYYGCSNASRKFLSADEKTQPHRYLLISTSGGLNQQRTGITDAVVAAYILNATLIVPILDQKSYWKDASDFGDIFDVDWFISFLSKDVKIIKQLPMVGGKVLTPARTRVPRKSNPKYYLKRILPLLNKKHAVQLTKFDYRLSNNLNTDLQKLRCRANYHALRFTDPIVEMGRKLVERMRMRSEHFIALHLRFEPDMLAFSGCDYGGGEKERKELGAIRKRWKTLHKSNPDKQRRQGKCPLTPEEVGLMLRALGYNSDVHIYVASGEVYGGEETLASLRALFPNFHSKDTLASQEELAPFAPFSARMAALDFIVCDESDVFVTNNNGNMARILAGRRRYYGHKPTIRPNAKKLNHLFSNQNNMTWEGFASEVRIHQVGFMGDPNEVKPGRGEFHENPSSCICQSSFPNNQGSDLQDESAVTFQKGKEFSTIGSDTGEINDYDQNFEDEQELADPEDVDTENTTVPGKELTRGINNDPRIILTSDQPELDEFLSD</sequence>
<evidence type="ECO:0000256" key="7">
    <source>
        <dbReference type="SAM" id="MobiDB-lite"/>
    </source>
</evidence>
<dbReference type="eggNOG" id="ENOG502QRBP">
    <property type="taxonomic scope" value="Eukaryota"/>
</dbReference>
<evidence type="ECO:0000256" key="3">
    <source>
        <dbReference type="ARBA" id="ARBA00022679"/>
    </source>
</evidence>
<comment type="similarity">
    <text evidence="1">Belongs to the glycosyltransferase GT106 family.</text>
</comment>
<keyword evidence="5" id="KW-0119">Carbohydrate metabolism</keyword>
<dbReference type="Proteomes" id="UP000035740">
    <property type="component" value="Unassembled WGS sequence"/>
</dbReference>
<dbReference type="AlphaFoldDB" id="A0A0J8DZR7"/>
<feature type="compositionally biased region" description="Acidic residues" evidence="7">
    <location>
        <begin position="565"/>
        <end position="576"/>
    </location>
</feature>
<dbReference type="InterPro" id="IPR019378">
    <property type="entry name" value="GDP-Fuc_O-FucTrfase"/>
</dbReference>
<dbReference type="InterPro" id="IPR024709">
    <property type="entry name" value="FucosylTrfase_pln"/>
</dbReference>
<evidence type="ECO:0000256" key="1">
    <source>
        <dbReference type="ARBA" id="ARBA00007737"/>
    </source>
</evidence>
<reference evidence="9 10" key="1">
    <citation type="journal article" date="2014" name="Nature">
        <title>The genome of the recently domesticated crop plant sugar beet (Beta vulgaris).</title>
        <authorList>
            <person name="Dohm J.C."/>
            <person name="Minoche A.E."/>
            <person name="Holtgrawe D."/>
            <person name="Capella-Gutierrez S."/>
            <person name="Zakrzewski F."/>
            <person name="Tafer H."/>
            <person name="Rupp O."/>
            <person name="Sorensen T.R."/>
            <person name="Stracke R."/>
            <person name="Reinhardt R."/>
            <person name="Goesmann A."/>
            <person name="Kraft T."/>
            <person name="Schulz B."/>
            <person name="Stadler P.F."/>
            <person name="Schmidt T."/>
            <person name="Gabaldon T."/>
            <person name="Lehrach H."/>
            <person name="Weisshaar B."/>
            <person name="Himmelbauer H."/>
        </authorList>
    </citation>
    <scope>NUCLEOTIDE SEQUENCE [LARGE SCALE GENOMIC DNA]</scope>
    <source>
        <tissue evidence="9">Taproot</tissue>
    </source>
</reference>
<dbReference type="GO" id="GO:0006004">
    <property type="term" value="P:fucose metabolic process"/>
    <property type="evidence" value="ECO:0007669"/>
    <property type="project" value="UniProtKB-KW"/>
</dbReference>
<evidence type="ECO:0000256" key="6">
    <source>
        <dbReference type="ARBA" id="ARBA00030350"/>
    </source>
</evidence>
<proteinExistence type="inferred from homology"/>
<accession>A0A0J8DZR7</accession>
<dbReference type="OrthoDB" id="1882547at2759"/>
<dbReference type="OMA" id="YLMIDAS"/>
<keyword evidence="3" id="KW-0808">Transferase</keyword>
<evidence type="ECO:0000256" key="4">
    <source>
        <dbReference type="ARBA" id="ARBA00023253"/>
    </source>
</evidence>
<name>A0A0J8DZR7_BETVV</name>
<gene>
    <name evidence="9" type="ORF">BVRB_9g225850</name>
</gene>
<protein>
    <recommendedName>
        <fullName evidence="6">O-fucosyltransferase family protein</fullName>
    </recommendedName>
</protein>
<feature type="region of interest" description="Disordered" evidence="7">
    <location>
        <begin position="565"/>
        <end position="611"/>
    </location>
</feature>
<evidence type="ECO:0000256" key="2">
    <source>
        <dbReference type="ARBA" id="ARBA00022676"/>
    </source>
</evidence>
<dbReference type="Pfam" id="PF10250">
    <property type="entry name" value="O-FucT"/>
    <property type="match status" value="1"/>
</dbReference>
<keyword evidence="4" id="KW-0294">Fucose metabolism</keyword>
<evidence type="ECO:0000256" key="5">
    <source>
        <dbReference type="ARBA" id="ARBA00023277"/>
    </source>
</evidence>
<evidence type="ECO:0000313" key="9">
    <source>
        <dbReference type="EMBL" id="KMS96360.1"/>
    </source>
</evidence>
<keyword evidence="8" id="KW-1133">Transmembrane helix</keyword>
<feature type="transmembrane region" description="Helical" evidence="8">
    <location>
        <begin position="60"/>
        <end position="79"/>
    </location>
</feature>
<evidence type="ECO:0000313" key="10">
    <source>
        <dbReference type="Proteomes" id="UP000035740"/>
    </source>
</evidence>
<keyword evidence="8" id="KW-0472">Membrane</keyword>
<dbReference type="PANTHER" id="PTHR31818">
    <property type="entry name" value="O-FUCOSYLTRANSFERASE 16"/>
    <property type="match status" value="1"/>
</dbReference>
<evidence type="ECO:0000256" key="8">
    <source>
        <dbReference type="SAM" id="Phobius"/>
    </source>
</evidence>
<dbReference type="KEGG" id="bvg:104883298"/>
<keyword evidence="2" id="KW-0328">Glycosyltransferase</keyword>
<keyword evidence="8" id="KW-0812">Transmembrane</keyword>